<evidence type="ECO:0000259" key="1">
    <source>
        <dbReference type="Pfam" id="PF06985"/>
    </source>
</evidence>
<dbReference type="AlphaFoldDB" id="A0A2J6S470"/>
<dbReference type="Pfam" id="PF06985">
    <property type="entry name" value="HET"/>
    <property type="match status" value="1"/>
</dbReference>
<evidence type="ECO:0000313" key="3">
    <source>
        <dbReference type="Proteomes" id="UP000235786"/>
    </source>
</evidence>
<feature type="domain" description="Heterokaryon incompatibility" evidence="1">
    <location>
        <begin position="38"/>
        <end position="188"/>
    </location>
</feature>
<gene>
    <name evidence="2" type="ORF">L207DRAFT_481930</name>
</gene>
<dbReference type="PANTHER" id="PTHR24148:SF64">
    <property type="entry name" value="HETEROKARYON INCOMPATIBILITY DOMAIN-CONTAINING PROTEIN"/>
    <property type="match status" value="1"/>
</dbReference>
<dbReference type="Pfam" id="PF26639">
    <property type="entry name" value="Het-6_barrel"/>
    <property type="match status" value="1"/>
</dbReference>
<dbReference type="EMBL" id="KZ613940">
    <property type="protein sequence ID" value="PMD45535.1"/>
    <property type="molecule type" value="Genomic_DNA"/>
</dbReference>
<proteinExistence type="predicted"/>
<name>A0A2J6S470_HYAVF</name>
<sequence>MDSLPLGHFRLLYLEPSHKDSPIRCRLVTFDLQSAPTYEALSYTWGALVFDHEITCNGLPLRVTANLYDALHYLRQSDVERIMWIDAVCIDQTNLQERTAQVRIMKDIYSKSDHTVIWLGKETNEDEAAFTVLERFRKLFAEHGQLDIGPMETIAYRLPLPEEDSRDWTALVELFQKPWFERIWVVQEAVMAQRATVACGPFSASWDLICDVADSVLKSGKIGLYLIEPHAPGVNSARVIRSLKNAHQSPRNSNWELIQLLRTTRKYQASDPRDKVFALQGVVTDTNSICNTVGYGSTVEEVYLAVAIHTLQERKDLTCLSNAGLSTYPQKPNLPSWVPDWSHDNNRKAILAATNQFRASVDTLPILSISSDHKVLIIQGFVIDTVAHVDTTRMTPEKIHVDPTSKEAKVRPMLEGKVVLDNYIKLSETAHRFPPDQDREEALWRTLCCDLSVGRSTTRAPEEYAIGYRVLRRLQNILTPEGEYDWEKDPGAKSMGLDLLHLMPFVSSVMRLSIARKRCVTSSGYLGRVTHGSVAGDKICILFGASVPFVLREKDNGEFTFIGEAYVHGIMDGEALKEYDVGNLTQDFKIC</sequence>
<organism evidence="2 3">
    <name type="scientific">Hyaloscypha variabilis (strain UAMH 11265 / GT02V1 / F)</name>
    <name type="common">Meliniomyces variabilis</name>
    <dbReference type="NCBI Taxonomy" id="1149755"/>
    <lineage>
        <taxon>Eukaryota</taxon>
        <taxon>Fungi</taxon>
        <taxon>Dikarya</taxon>
        <taxon>Ascomycota</taxon>
        <taxon>Pezizomycotina</taxon>
        <taxon>Leotiomycetes</taxon>
        <taxon>Helotiales</taxon>
        <taxon>Hyaloscyphaceae</taxon>
        <taxon>Hyaloscypha</taxon>
        <taxon>Hyaloscypha variabilis</taxon>
    </lineage>
</organism>
<evidence type="ECO:0000313" key="2">
    <source>
        <dbReference type="EMBL" id="PMD45535.1"/>
    </source>
</evidence>
<reference evidence="2 3" key="1">
    <citation type="submission" date="2016-04" db="EMBL/GenBank/DDBJ databases">
        <title>A degradative enzymes factory behind the ericoid mycorrhizal symbiosis.</title>
        <authorList>
            <consortium name="DOE Joint Genome Institute"/>
            <person name="Martino E."/>
            <person name="Morin E."/>
            <person name="Grelet G."/>
            <person name="Kuo A."/>
            <person name="Kohler A."/>
            <person name="Daghino S."/>
            <person name="Barry K."/>
            <person name="Choi C."/>
            <person name="Cichocki N."/>
            <person name="Clum A."/>
            <person name="Copeland A."/>
            <person name="Hainaut M."/>
            <person name="Haridas S."/>
            <person name="Labutti K."/>
            <person name="Lindquist E."/>
            <person name="Lipzen A."/>
            <person name="Khouja H.-R."/>
            <person name="Murat C."/>
            <person name="Ohm R."/>
            <person name="Olson A."/>
            <person name="Spatafora J."/>
            <person name="Veneault-Fourrey C."/>
            <person name="Henrissat B."/>
            <person name="Grigoriev I."/>
            <person name="Martin F."/>
            <person name="Perotto S."/>
        </authorList>
    </citation>
    <scope>NUCLEOTIDE SEQUENCE [LARGE SCALE GENOMIC DNA]</scope>
    <source>
        <strain evidence="2 3">F</strain>
    </source>
</reference>
<dbReference type="Proteomes" id="UP000235786">
    <property type="component" value="Unassembled WGS sequence"/>
</dbReference>
<protein>
    <submittedName>
        <fullName evidence="2">HET-domain-containing protein</fullName>
    </submittedName>
</protein>
<dbReference type="STRING" id="1149755.A0A2J6S470"/>
<keyword evidence="3" id="KW-1185">Reference proteome</keyword>
<accession>A0A2J6S470</accession>
<dbReference type="InterPro" id="IPR052895">
    <property type="entry name" value="HetReg/Transcr_Mod"/>
</dbReference>
<dbReference type="PANTHER" id="PTHR24148">
    <property type="entry name" value="ANKYRIN REPEAT DOMAIN-CONTAINING PROTEIN 39 HOMOLOG-RELATED"/>
    <property type="match status" value="1"/>
</dbReference>
<dbReference type="InterPro" id="IPR010730">
    <property type="entry name" value="HET"/>
</dbReference>
<dbReference type="OrthoDB" id="3557394at2759"/>